<comment type="similarity">
    <text evidence="2 14 15">Belongs to the TonB-dependent receptor family.</text>
</comment>
<evidence type="ECO:0000256" key="5">
    <source>
        <dbReference type="ARBA" id="ARBA00022496"/>
    </source>
</evidence>
<dbReference type="RefSeq" id="WP_117393163.1">
    <property type="nucleotide sequence ID" value="NZ_QWDC01000003.1"/>
</dbReference>
<evidence type="ECO:0000256" key="3">
    <source>
        <dbReference type="ARBA" id="ARBA00022448"/>
    </source>
</evidence>
<evidence type="ECO:0000256" key="1">
    <source>
        <dbReference type="ARBA" id="ARBA00004571"/>
    </source>
</evidence>
<dbReference type="Gene3D" id="2.60.40.1120">
    <property type="entry name" value="Carboxypeptidase-like, regulatory domain"/>
    <property type="match status" value="1"/>
</dbReference>
<dbReference type="Pfam" id="PF13715">
    <property type="entry name" value="CarbopepD_reg_2"/>
    <property type="match status" value="1"/>
</dbReference>
<keyword evidence="3 14" id="KW-0813">Transport</keyword>
<keyword evidence="13 14" id="KW-0998">Cell outer membrane</keyword>
<evidence type="ECO:0000256" key="10">
    <source>
        <dbReference type="ARBA" id="ARBA00023077"/>
    </source>
</evidence>
<dbReference type="Gene3D" id="2.40.170.20">
    <property type="entry name" value="TonB-dependent receptor, beta-barrel domain"/>
    <property type="match status" value="1"/>
</dbReference>
<keyword evidence="7 16" id="KW-0732">Signal</keyword>
<keyword evidence="8" id="KW-0408">Iron</keyword>
<dbReference type="InterPro" id="IPR013784">
    <property type="entry name" value="Carb-bd-like_fold"/>
</dbReference>
<keyword evidence="5" id="KW-0410">Iron transport</keyword>
<feature type="signal peptide" evidence="16">
    <location>
        <begin position="1"/>
        <end position="21"/>
    </location>
</feature>
<keyword evidence="9" id="KW-0406">Ion transport</keyword>
<dbReference type="PROSITE" id="PS52016">
    <property type="entry name" value="TONB_DEPENDENT_REC_3"/>
    <property type="match status" value="1"/>
</dbReference>
<dbReference type="SUPFAM" id="SSF49452">
    <property type="entry name" value="Starch-binding domain-like"/>
    <property type="match status" value="1"/>
</dbReference>
<dbReference type="PANTHER" id="PTHR32552:SF68">
    <property type="entry name" value="FERRICHROME OUTER MEMBRANE TRANSPORTER_PHAGE RECEPTOR"/>
    <property type="match status" value="1"/>
</dbReference>
<organism evidence="19 20">
    <name type="scientific">Mucilaginibacter conchicola</name>
    <dbReference type="NCBI Taxonomy" id="2303333"/>
    <lineage>
        <taxon>Bacteria</taxon>
        <taxon>Pseudomonadati</taxon>
        <taxon>Bacteroidota</taxon>
        <taxon>Sphingobacteriia</taxon>
        <taxon>Sphingobacteriales</taxon>
        <taxon>Sphingobacteriaceae</taxon>
        <taxon>Mucilaginibacter</taxon>
    </lineage>
</organism>
<dbReference type="Pfam" id="PF00593">
    <property type="entry name" value="TonB_dep_Rec_b-barrel"/>
    <property type="match status" value="1"/>
</dbReference>
<keyword evidence="20" id="KW-1185">Reference proteome</keyword>
<sequence>MQFKKILLLGVVCTQALAINASPLKVVSGTSLKAYAKTLHTISNDDEKEHGSIRGRITTADGNIASYVSVVLKDTKYGAVSNEDGEYHIKRVPAGDYVIVVTGVGLYPEEKPVHVNKNATVIADFSLRENQSQLNEVQVVSARKNRFKTDKTSSSLRLQSPLIEVPQNIQIVSSQLMADQQVFDIVDGVTRNVSGAQRVGHWDAQYANIFMRGTNIPAFRNGMNQKMPWGPLADDASTIDRIEFVKGPSGFMMANGEPGGIYNIVTKKPTGQNRSSVSLSGGGYNLARAAVDIDGKITGDGRLLFRLNLAAQTKGSFNRFNYTDKYIIAPVVSYQIDSNTLVTAEYTTQHVEALALGNYSFSPKGFGDVPPSFFLGDPALDPAKLYDHNFTFYLNHKINNTWKLNAQAAYIKYGLKGGTPWLTTMAPNGDMKRNLNISEELAINKNAQISLSGDVATGSVIHRILTGIDMGNLKTWGDFSSASQPDLQLAGNVPFNVYKPIYGIPFANIPVFDRSRSIQNRSGANTYATNLTYTGVYAQDEVRMFDEKLRVTLAGRFTHSISVGKTFAQQIDDNIFSPRAGVSYSITDNFSVYGLYDQSFLPVGGAGLDGVAFKPIRGNNIEAGLKKDWFGGRWNTTVAVYKITKNNVLTTLNPNSSVPDQVQLGKVQSKGVELDITGEITKGLNLVLNYAYTDAKVTEDKNPLLVGNAVPNSAKHITNGWLSYRFSKPGSILKGFGLSGGYQMLINRNAGTTSAPLKLPDYYRFDGGVSYEKGKITVAAVVNNIFNKRMFTQGSLTKIDPAKVTATSVSYYTYIYEMPVNGRLTVTYRFK</sequence>
<keyword evidence="12 19" id="KW-0675">Receptor</keyword>
<dbReference type="InterPro" id="IPR036942">
    <property type="entry name" value="Beta-barrel_TonB_sf"/>
</dbReference>
<proteinExistence type="inferred from homology"/>
<evidence type="ECO:0000256" key="2">
    <source>
        <dbReference type="ARBA" id="ARBA00009810"/>
    </source>
</evidence>
<dbReference type="PANTHER" id="PTHR32552">
    <property type="entry name" value="FERRICHROME IRON RECEPTOR-RELATED"/>
    <property type="match status" value="1"/>
</dbReference>
<comment type="subcellular location">
    <subcellularLocation>
        <location evidence="1 14">Cell outer membrane</location>
        <topology evidence="1 14">Multi-pass membrane protein</topology>
    </subcellularLocation>
</comment>
<feature type="domain" description="TonB-dependent receptor plug" evidence="18">
    <location>
        <begin position="162"/>
        <end position="261"/>
    </location>
</feature>
<dbReference type="InterPro" id="IPR012910">
    <property type="entry name" value="Plug_dom"/>
</dbReference>
<dbReference type="InterPro" id="IPR010105">
    <property type="entry name" value="TonB_sidphr_rcpt"/>
</dbReference>
<dbReference type="GO" id="GO:0038023">
    <property type="term" value="F:signaling receptor activity"/>
    <property type="evidence" value="ECO:0007669"/>
    <property type="project" value="InterPro"/>
</dbReference>
<evidence type="ECO:0000256" key="11">
    <source>
        <dbReference type="ARBA" id="ARBA00023136"/>
    </source>
</evidence>
<keyword evidence="6 14" id="KW-0812">Transmembrane</keyword>
<dbReference type="GO" id="GO:0015891">
    <property type="term" value="P:siderophore transport"/>
    <property type="evidence" value="ECO:0007669"/>
    <property type="project" value="InterPro"/>
</dbReference>
<feature type="chain" id="PRO_5016679326" evidence="16">
    <location>
        <begin position="22"/>
        <end position="831"/>
    </location>
</feature>
<evidence type="ECO:0000256" key="13">
    <source>
        <dbReference type="ARBA" id="ARBA00023237"/>
    </source>
</evidence>
<dbReference type="InterPro" id="IPR039426">
    <property type="entry name" value="TonB-dep_rcpt-like"/>
</dbReference>
<comment type="caution">
    <text evidence="19">The sequence shown here is derived from an EMBL/GenBank/DDBJ whole genome shotgun (WGS) entry which is preliminary data.</text>
</comment>
<dbReference type="GO" id="GO:0030246">
    <property type="term" value="F:carbohydrate binding"/>
    <property type="evidence" value="ECO:0007669"/>
    <property type="project" value="InterPro"/>
</dbReference>
<gene>
    <name evidence="19" type="ORF">D0C36_18625</name>
</gene>
<dbReference type="InterPro" id="IPR000531">
    <property type="entry name" value="Beta-barrel_TonB"/>
</dbReference>
<dbReference type="Gene3D" id="2.170.130.10">
    <property type="entry name" value="TonB-dependent receptor, plug domain"/>
    <property type="match status" value="1"/>
</dbReference>
<keyword evidence="4 14" id="KW-1134">Transmembrane beta strand</keyword>
<dbReference type="EMBL" id="QWDC01000003">
    <property type="protein sequence ID" value="RFZ90961.1"/>
    <property type="molecule type" value="Genomic_DNA"/>
</dbReference>
<accession>A0A372NPV8</accession>
<evidence type="ECO:0000256" key="15">
    <source>
        <dbReference type="RuleBase" id="RU003357"/>
    </source>
</evidence>
<evidence type="ECO:0000259" key="18">
    <source>
        <dbReference type="Pfam" id="PF07715"/>
    </source>
</evidence>
<dbReference type="SUPFAM" id="SSF56935">
    <property type="entry name" value="Porins"/>
    <property type="match status" value="1"/>
</dbReference>
<dbReference type="OrthoDB" id="9775095at2"/>
<dbReference type="AlphaFoldDB" id="A0A372NPV8"/>
<evidence type="ECO:0000256" key="12">
    <source>
        <dbReference type="ARBA" id="ARBA00023170"/>
    </source>
</evidence>
<evidence type="ECO:0000256" key="7">
    <source>
        <dbReference type="ARBA" id="ARBA00022729"/>
    </source>
</evidence>
<evidence type="ECO:0000256" key="16">
    <source>
        <dbReference type="SAM" id="SignalP"/>
    </source>
</evidence>
<evidence type="ECO:0000256" key="9">
    <source>
        <dbReference type="ARBA" id="ARBA00023065"/>
    </source>
</evidence>
<evidence type="ECO:0000256" key="8">
    <source>
        <dbReference type="ARBA" id="ARBA00023004"/>
    </source>
</evidence>
<feature type="domain" description="TonB-dependent receptor-like beta-barrel" evidence="17">
    <location>
        <begin position="342"/>
        <end position="785"/>
    </location>
</feature>
<dbReference type="InterPro" id="IPR037066">
    <property type="entry name" value="Plug_dom_sf"/>
</dbReference>
<reference evidence="19 20" key="1">
    <citation type="submission" date="2018-08" db="EMBL/GenBank/DDBJ databases">
        <title>Mucilaginibacter sp. MYSH2.</title>
        <authorList>
            <person name="Seo T."/>
        </authorList>
    </citation>
    <scope>NUCLEOTIDE SEQUENCE [LARGE SCALE GENOMIC DNA]</scope>
    <source>
        <strain evidence="19 20">MYSH2</strain>
    </source>
</reference>
<dbReference type="NCBIfam" id="TIGR01783">
    <property type="entry name" value="TonB-siderophor"/>
    <property type="match status" value="1"/>
</dbReference>
<dbReference type="Proteomes" id="UP000264217">
    <property type="component" value="Unassembled WGS sequence"/>
</dbReference>
<keyword evidence="11 14" id="KW-0472">Membrane</keyword>
<dbReference type="GO" id="GO:0009279">
    <property type="term" value="C:cell outer membrane"/>
    <property type="evidence" value="ECO:0007669"/>
    <property type="project" value="UniProtKB-SubCell"/>
</dbReference>
<evidence type="ECO:0000313" key="19">
    <source>
        <dbReference type="EMBL" id="RFZ90961.1"/>
    </source>
</evidence>
<dbReference type="CDD" id="cd01347">
    <property type="entry name" value="ligand_gated_channel"/>
    <property type="match status" value="1"/>
</dbReference>
<evidence type="ECO:0000259" key="17">
    <source>
        <dbReference type="Pfam" id="PF00593"/>
    </source>
</evidence>
<protein>
    <submittedName>
        <fullName evidence="19">TonB-dependent receptor</fullName>
    </submittedName>
</protein>
<evidence type="ECO:0000313" key="20">
    <source>
        <dbReference type="Proteomes" id="UP000264217"/>
    </source>
</evidence>
<dbReference type="GO" id="GO:0015344">
    <property type="term" value="F:siderophore uptake transmembrane transporter activity"/>
    <property type="evidence" value="ECO:0007669"/>
    <property type="project" value="TreeGrafter"/>
</dbReference>
<keyword evidence="10 15" id="KW-0798">TonB box</keyword>
<name>A0A372NPV8_9SPHI</name>
<evidence type="ECO:0000256" key="6">
    <source>
        <dbReference type="ARBA" id="ARBA00022692"/>
    </source>
</evidence>
<evidence type="ECO:0000256" key="4">
    <source>
        <dbReference type="ARBA" id="ARBA00022452"/>
    </source>
</evidence>
<evidence type="ECO:0000256" key="14">
    <source>
        <dbReference type="PROSITE-ProRule" id="PRU01360"/>
    </source>
</evidence>
<dbReference type="Pfam" id="PF07715">
    <property type="entry name" value="Plug"/>
    <property type="match status" value="1"/>
</dbReference>